<evidence type="ECO:0000313" key="2">
    <source>
        <dbReference type="Proteomes" id="UP001597112"/>
    </source>
</evidence>
<organism evidence="1 2">
    <name type="scientific">Ohtaekwangia kribbensis</name>
    <dbReference type="NCBI Taxonomy" id="688913"/>
    <lineage>
        <taxon>Bacteria</taxon>
        <taxon>Pseudomonadati</taxon>
        <taxon>Bacteroidota</taxon>
        <taxon>Cytophagia</taxon>
        <taxon>Cytophagales</taxon>
        <taxon>Fulvivirgaceae</taxon>
        <taxon>Ohtaekwangia</taxon>
    </lineage>
</organism>
<name>A0ABW3K3W4_9BACT</name>
<dbReference type="Proteomes" id="UP001597112">
    <property type="component" value="Unassembled WGS sequence"/>
</dbReference>
<gene>
    <name evidence="1" type="ORF">ACFQ21_12600</name>
</gene>
<dbReference type="PROSITE" id="PS51257">
    <property type="entry name" value="PROKAR_LIPOPROTEIN"/>
    <property type="match status" value="1"/>
</dbReference>
<dbReference type="EMBL" id="JBHTKA010000003">
    <property type="protein sequence ID" value="MFD1000155.1"/>
    <property type="molecule type" value="Genomic_DNA"/>
</dbReference>
<evidence type="ECO:0000313" key="1">
    <source>
        <dbReference type="EMBL" id="MFD1000155.1"/>
    </source>
</evidence>
<accession>A0ABW3K3W4</accession>
<reference evidence="2" key="1">
    <citation type="journal article" date="2019" name="Int. J. Syst. Evol. Microbiol.">
        <title>The Global Catalogue of Microorganisms (GCM) 10K type strain sequencing project: providing services to taxonomists for standard genome sequencing and annotation.</title>
        <authorList>
            <consortium name="The Broad Institute Genomics Platform"/>
            <consortium name="The Broad Institute Genome Sequencing Center for Infectious Disease"/>
            <person name="Wu L."/>
            <person name="Ma J."/>
        </authorList>
    </citation>
    <scope>NUCLEOTIDE SEQUENCE [LARGE SCALE GENOMIC DNA]</scope>
    <source>
        <strain evidence="2">CCUG 58938</strain>
    </source>
</reference>
<protein>
    <submittedName>
        <fullName evidence="1">DUF6452 family protein</fullName>
    </submittedName>
</protein>
<comment type="caution">
    <text evidence="1">The sequence shown here is derived from an EMBL/GenBank/DDBJ whole genome shotgun (WGS) entry which is preliminary data.</text>
</comment>
<proteinExistence type="predicted"/>
<dbReference type="RefSeq" id="WP_377579527.1">
    <property type="nucleotide sequence ID" value="NZ_JBHTKA010000003.1"/>
</dbReference>
<dbReference type="InterPro" id="IPR045607">
    <property type="entry name" value="DUF6452"/>
</dbReference>
<sequence>MKRTGWFIFFLILAASCLDDPDCFQLNNNYLGVSFYVMGSGGADTLKATEIVLSGASVVYADTATSVSLPLNYTTTNTDIIITRADGSKDTLNVTYNAQMQYVSEDCGSRYILGGLAVTEHSFDSIRLVSDVPTKSGGTNIAVYRCPQITTMGLSLQQLYISGTTTQSATTRSTEFNSITADFSGEKLYVDKTASTLYLPVDLNTEKSSYTFDFADDFGLKETVRKLVVNYKIHNVERYKQCGTQKFIDSLYIDKTQTTFDTAAIALDSDGDSLSTIQDPAVVNVKLLRCPETNLTQVVFRRPNTTTTRAIYIKGITMNYSDDVLYAGDTTTTVKLPLNPDATTTVFQVEYTTATNTTTVVTTIAVNYTVTFDTLFPGCGVQNIYSDLTTATNASANVEVLTTNDVKFPAVTNIAVEVD</sequence>
<keyword evidence="2" id="KW-1185">Reference proteome</keyword>
<dbReference type="Pfam" id="PF20050">
    <property type="entry name" value="DUF6452"/>
    <property type="match status" value="1"/>
</dbReference>